<proteinExistence type="inferred from homology"/>
<dbReference type="InterPro" id="IPR042099">
    <property type="entry name" value="ANL_N_sf"/>
</dbReference>
<dbReference type="InterPro" id="IPR020845">
    <property type="entry name" value="AMP-binding_CS"/>
</dbReference>
<evidence type="ECO:0000313" key="4">
    <source>
        <dbReference type="Proteomes" id="UP000515811"/>
    </source>
</evidence>
<dbReference type="GO" id="GO:0070566">
    <property type="term" value="F:adenylyltransferase activity"/>
    <property type="evidence" value="ECO:0007669"/>
    <property type="project" value="TreeGrafter"/>
</dbReference>
<dbReference type="Pfam" id="PF00501">
    <property type="entry name" value="AMP-binding"/>
    <property type="match status" value="1"/>
</dbReference>
<dbReference type="EMBL" id="CP060714">
    <property type="protein sequence ID" value="QNN55731.1"/>
    <property type="molecule type" value="Genomic_DNA"/>
</dbReference>
<gene>
    <name evidence="3" type="ORF">H9K76_13985</name>
</gene>
<evidence type="ECO:0000313" key="3">
    <source>
        <dbReference type="EMBL" id="QNN55731.1"/>
    </source>
</evidence>
<dbReference type="RefSeq" id="WP_187596004.1">
    <property type="nucleotide sequence ID" value="NZ_CP060714.1"/>
</dbReference>
<dbReference type="GO" id="GO:0005886">
    <property type="term" value="C:plasma membrane"/>
    <property type="evidence" value="ECO:0007669"/>
    <property type="project" value="TreeGrafter"/>
</dbReference>
<name>A0A7G9RJF6_9BURK</name>
<evidence type="ECO:0000259" key="2">
    <source>
        <dbReference type="Pfam" id="PF00501"/>
    </source>
</evidence>
<dbReference type="Gene3D" id="3.40.50.12780">
    <property type="entry name" value="N-terminal domain of ligase-like"/>
    <property type="match status" value="1"/>
</dbReference>
<feature type="domain" description="AMP-dependent synthetase/ligase" evidence="2">
    <location>
        <begin position="20"/>
        <end position="422"/>
    </location>
</feature>
<accession>A0A7G9RJF6</accession>
<comment type="similarity">
    <text evidence="1">Belongs to the ATP-dependent AMP-binding enzyme family.</text>
</comment>
<dbReference type="InterPro" id="IPR045851">
    <property type="entry name" value="AMP-bd_C_sf"/>
</dbReference>
<dbReference type="PROSITE" id="PS00455">
    <property type="entry name" value="AMP_BINDING"/>
    <property type="match status" value="1"/>
</dbReference>
<sequence length="574" mass="61050">MPERRERRIGGFANLLEAAEHAACFPDRGLTFFDGLGQQQAFLSHARLWQAARQLAGYLRCTHSLAKGARVGLVAQTGPDFITHFLACQLLGWAPCPLPLPSALQGNARYQRVLQGMLEAAGMSLLVAPRPMLPILQAEGLSARLPCVDYETATEAMAAGADHPQACSWEMPAPGDTAYVQFSSGSTSHPKGIAISHGALMANVDDILRSGMQLSASDRAFSWLPFYHDMGLVGMLLAPLCAQVCVDYLAPTAFVRRPQLWTRLMSSRASTITYAPGFGYALAAGRAAAEEDASLCLQALRIAGVGGDRIIPSQLQSFADRHAGAGFHADAFRPSYGLAEATLAVTVCDLPWARAHRRFIVDPAGGVADAENAVSGAQEFVNCGRPLPGWRVTVRDERGAALPAGTVGDVVVQGAAQMSGIYERASLQPLEPAAGVATGDMGFLDAQGDLFITGRRKDVMIVRGRNVWPQDVEQAVAEILCSETDDILLFQDQEALPESDLFLLVHEKAVRQSAHPHALGSIASTAAGLLGAPPAVHVVSNGCIERTSSGKKARAATRERFLSGKIMTLPALSP</sequence>
<keyword evidence="4" id="KW-1185">Reference proteome</keyword>
<dbReference type="PANTHER" id="PTHR22754:SF32">
    <property type="entry name" value="DISCO-INTERACTING PROTEIN 2"/>
    <property type="match status" value="1"/>
</dbReference>
<evidence type="ECO:0000256" key="1">
    <source>
        <dbReference type="ARBA" id="ARBA00006432"/>
    </source>
</evidence>
<dbReference type="AlphaFoldDB" id="A0A7G9RJF6"/>
<organism evidence="3 4">
    <name type="scientific">Diaphorobacter ruginosibacter</name>
    <dbReference type="NCBI Taxonomy" id="1715720"/>
    <lineage>
        <taxon>Bacteria</taxon>
        <taxon>Pseudomonadati</taxon>
        <taxon>Pseudomonadota</taxon>
        <taxon>Betaproteobacteria</taxon>
        <taxon>Burkholderiales</taxon>
        <taxon>Comamonadaceae</taxon>
        <taxon>Diaphorobacter</taxon>
    </lineage>
</organism>
<dbReference type="SUPFAM" id="SSF56801">
    <property type="entry name" value="Acetyl-CoA synthetase-like"/>
    <property type="match status" value="1"/>
</dbReference>
<protein>
    <submittedName>
        <fullName evidence="3">AMP-binding protein</fullName>
    </submittedName>
</protein>
<reference evidence="3 4" key="1">
    <citation type="submission" date="2020-08" db="EMBL/GenBank/DDBJ databases">
        <title>Genome sequence of Diaphorobacter ruginosibacter DSM 27467T.</title>
        <authorList>
            <person name="Hyun D.-W."/>
            <person name="Bae J.-W."/>
        </authorList>
    </citation>
    <scope>NUCLEOTIDE SEQUENCE [LARGE SCALE GENOMIC DNA]</scope>
    <source>
        <strain evidence="3 4">DSM 27467</strain>
    </source>
</reference>
<dbReference type="KEGG" id="drg:H9K76_13985"/>
<dbReference type="PANTHER" id="PTHR22754">
    <property type="entry name" value="DISCO-INTERACTING PROTEIN 2 DIP2 -RELATED"/>
    <property type="match status" value="1"/>
</dbReference>
<dbReference type="Proteomes" id="UP000515811">
    <property type="component" value="Chromosome"/>
</dbReference>
<dbReference type="GO" id="GO:0006633">
    <property type="term" value="P:fatty acid biosynthetic process"/>
    <property type="evidence" value="ECO:0007669"/>
    <property type="project" value="TreeGrafter"/>
</dbReference>
<dbReference type="InterPro" id="IPR000873">
    <property type="entry name" value="AMP-dep_synth/lig_dom"/>
</dbReference>
<dbReference type="Gene3D" id="3.30.300.30">
    <property type="match status" value="1"/>
</dbReference>